<feature type="region of interest" description="Disordered" evidence="1">
    <location>
        <begin position="220"/>
        <end position="251"/>
    </location>
</feature>
<protein>
    <submittedName>
        <fullName evidence="2">Uncharacterized protein</fullName>
    </submittedName>
</protein>
<accession>A0A8S3YIL2</accession>
<feature type="compositionally biased region" description="Basic and acidic residues" evidence="1">
    <location>
        <begin position="58"/>
        <end position="72"/>
    </location>
</feature>
<proteinExistence type="predicted"/>
<evidence type="ECO:0000313" key="2">
    <source>
        <dbReference type="EMBL" id="CAG5115202.1"/>
    </source>
</evidence>
<evidence type="ECO:0000313" key="3">
    <source>
        <dbReference type="Proteomes" id="UP000678393"/>
    </source>
</evidence>
<feature type="compositionally biased region" description="Polar residues" evidence="1">
    <location>
        <begin position="231"/>
        <end position="250"/>
    </location>
</feature>
<reference evidence="2" key="1">
    <citation type="submission" date="2021-04" db="EMBL/GenBank/DDBJ databases">
        <authorList>
            <consortium name="Molecular Ecology Group"/>
        </authorList>
    </citation>
    <scope>NUCLEOTIDE SEQUENCE</scope>
</reference>
<keyword evidence="3" id="KW-1185">Reference proteome</keyword>
<gene>
    <name evidence="2" type="ORF">CUNI_LOCUS760</name>
</gene>
<dbReference type="AlphaFoldDB" id="A0A8S3YIL2"/>
<feature type="compositionally biased region" description="Basic and acidic residues" evidence="1">
    <location>
        <begin position="145"/>
        <end position="155"/>
    </location>
</feature>
<dbReference type="Proteomes" id="UP000678393">
    <property type="component" value="Unassembled WGS sequence"/>
</dbReference>
<dbReference type="EMBL" id="CAJHNH020000088">
    <property type="protein sequence ID" value="CAG5115202.1"/>
    <property type="molecule type" value="Genomic_DNA"/>
</dbReference>
<feature type="non-terminal residue" evidence="2">
    <location>
        <position position="396"/>
    </location>
</feature>
<sequence length="396" mass="43567">GGSIRLTQSGKQRRLNDLLHSSDTTEKLVVDLTKIGRKRTHSLDDESKHTSQYSASGSRDDFPAAGEYDHNGYLEPRGGKGRYLDLMNYAPELRLLKDPYGNPLVSANGSSLPSVHVTRKGYYPSHVNYMLLPPEEDAEDVECHRSGDFGAEDSRYCSQSSSRDKSRHPYGLISVEESPVYSRVVDDHQHYSSSSGREFADVYYHPQSMRAPSGAAVMVPSSRQRKFSDQDLYSSTAPYRQRHPSSSSSCQDHRYASVECNNNRNSITNSNFSNGSVFLCDGGGGSSSSSSIRNRNGSGSSYHTYAKPGLAFNMNVNLPPPVEDISAKLSSSHDTWANNSDDVFIDDTASHCSSQLVPEFITYQGRSLCSSQSEGQGYIEESTALVGYEEPQVSLV</sequence>
<comment type="caution">
    <text evidence="2">The sequence shown here is derived from an EMBL/GenBank/DDBJ whole genome shotgun (WGS) entry which is preliminary data.</text>
</comment>
<organism evidence="2 3">
    <name type="scientific">Candidula unifasciata</name>
    <dbReference type="NCBI Taxonomy" id="100452"/>
    <lineage>
        <taxon>Eukaryota</taxon>
        <taxon>Metazoa</taxon>
        <taxon>Spiralia</taxon>
        <taxon>Lophotrochozoa</taxon>
        <taxon>Mollusca</taxon>
        <taxon>Gastropoda</taxon>
        <taxon>Heterobranchia</taxon>
        <taxon>Euthyneura</taxon>
        <taxon>Panpulmonata</taxon>
        <taxon>Eupulmonata</taxon>
        <taxon>Stylommatophora</taxon>
        <taxon>Helicina</taxon>
        <taxon>Helicoidea</taxon>
        <taxon>Geomitridae</taxon>
        <taxon>Candidula</taxon>
    </lineage>
</organism>
<name>A0A8S3YIL2_9EUPU</name>
<feature type="region of interest" description="Disordered" evidence="1">
    <location>
        <begin position="41"/>
        <end position="77"/>
    </location>
</feature>
<evidence type="ECO:0000256" key="1">
    <source>
        <dbReference type="SAM" id="MobiDB-lite"/>
    </source>
</evidence>
<dbReference type="OrthoDB" id="98077at2759"/>
<feature type="region of interest" description="Disordered" evidence="1">
    <location>
        <begin position="145"/>
        <end position="168"/>
    </location>
</feature>